<dbReference type="Proteomes" id="UP000677244">
    <property type="component" value="Unassembled WGS sequence"/>
</dbReference>
<accession>A0ABS3YXP6</accession>
<gene>
    <name evidence="1" type="ORF">J7I42_19730</name>
</gene>
<sequence length="442" mass="50648">MIASKIGKTFLTAYNTKYKKSYSARDFFERIYFPLFYDHEKYMQWISNSPYDQISKQKLTGDKKKRHEANKKLITAIEKQEIGMSTSVGFPSSDVMATTSGMVSNIKLPLHSENIYLSWIGGGCGIGVQGGLSLYIDNAEVLMLVFEGWKLYRKEYLNKLKKLRGNQMDTWNGQWLAHAMDTNFNPKKPLAEFNPIETDKAGNMQLSTQNWLKVIFGLTNKIKNHIVTGYIFSLGNTNFTVGFIPFNLPQIKHPIELYKIIFGENEYLKNAKQIEGLFGSEHSFLKCCEMGAIGIKALEPKGLKGYIFLQNGEMKMPDYKKQTQIVTYNTYITWILSMLNATETLWEKAGAYAQILLTYEQSAKKGSTKKGNEVSFILKSSYPKQFIDALTVLLEDNNIDLKAINKIAEEADRMPKENFPYFLSLIRFKYAYHKNLLKTSKL</sequence>
<comment type="caution">
    <text evidence="1">The sequence shown here is derived from an EMBL/GenBank/DDBJ whole genome shotgun (WGS) entry which is preliminary data.</text>
</comment>
<organism evidence="1 2">
    <name type="scientific">Niastella soli</name>
    <dbReference type="NCBI Taxonomy" id="2821487"/>
    <lineage>
        <taxon>Bacteria</taxon>
        <taxon>Pseudomonadati</taxon>
        <taxon>Bacteroidota</taxon>
        <taxon>Chitinophagia</taxon>
        <taxon>Chitinophagales</taxon>
        <taxon>Chitinophagaceae</taxon>
        <taxon>Niastella</taxon>
    </lineage>
</organism>
<keyword evidence="2" id="KW-1185">Reference proteome</keyword>
<reference evidence="1 2" key="1">
    <citation type="submission" date="2021-03" db="EMBL/GenBank/DDBJ databases">
        <title>Assistant Professor.</title>
        <authorList>
            <person name="Huq M.A."/>
        </authorList>
    </citation>
    <scope>NUCLEOTIDE SEQUENCE [LARGE SCALE GENOMIC DNA]</scope>
    <source>
        <strain evidence="1 2">MAH-29</strain>
    </source>
</reference>
<protein>
    <submittedName>
        <fullName evidence="1">Uncharacterized protein</fullName>
    </submittedName>
</protein>
<evidence type="ECO:0000313" key="1">
    <source>
        <dbReference type="EMBL" id="MBO9202528.1"/>
    </source>
</evidence>
<dbReference type="EMBL" id="JAGHKO010000004">
    <property type="protein sequence ID" value="MBO9202528.1"/>
    <property type="molecule type" value="Genomic_DNA"/>
</dbReference>
<dbReference type="RefSeq" id="WP_209140573.1">
    <property type="nucleotide sequence ID" value="NZ_JAGHKO010000004.1"/>
</dbReference>
<proteinExistence type="predicted"/>
<name>A0ABS3YXP6_9BACT</name>
<evidence type="ECO:0000313" key="2">
    <source>
        <dbReference type="Proteomes" id="UP000677244"/>
    </source>
</evidence>